<dbReference type="AlphaFoldDB" id="A0A7R8WUH0"/>
<dbReference type="OrthoDB" id="8327618at2759"/>
<dbReference type="GO" id="GO:0000271">
    <property type="term" value="P:polysaccharide biosynthetic process"/>
    <property type="evidence" value="ECO:0007669"/>
    <property type="project" value="InterPro"/>
</dbReference>
<gene>
    <name evidence="1" type="ORF">CTOB1V02_LOCUS15277</name>
</gene>
<dbReference type="Pfam" id="PF05159">
    <property type="entry name" value="Capsule_synth"/>
    <property type="match status" value="1"/>
</dbReference>
<feature type="non-terminal residue" evidence="1">
    <location>
        <position position="343"/>
    </location>
</feature>
<organism evidence="1">
    <name type="scientific">Cyprideis torosa</name>
    <dbReference type="NCBI Taxonomy" id="163714"/>
    <lineage>
        <taxon>Eukaryota</taxon>
        <taxon>Metazoa</taxon>
        <taxon>Ecdysozoa</taxon>
        <taxon>Arthropoda</taxon>
        <taxon>Crustacea</taxon>
        <taxon>Oligostraca</taxon>
        <taxon>Ostracoda</taxon>
        <taxon>Podocopa</taxon>
        <taxon>Podocopida</taxon>
        <taxon>Cytherocopina</taxon>
        <taxon>Cytheroidea</taxon>
        <taxon>Cytherideidae</taxon>
        <taxon>Cyprideis</taxon>
    </lineage>
</organism>
<proteinExistence type="predicted"/>
<name>A0A7R8WUH0_9CRUS</name>
<evidence type="ECO:0000313" key="1">
    <source>
        <dbReference type="EMBL" id="CAD7237462.1"/>
    </source>
</evidence>
<dbReference type="EMBL" id="OB688352">
    <property type="protein sequence ID" value="CAD7237462.1"/>
    <property type="molecule type" value="Genomic_DNA"/>
</dbReference>
<dbReference type="InterPro" id="IPR007833">
    <property type="entry name" value="Capsule_polysaccharide_synth"/>
</dbReference>
<protein>
    <submittedName>
        <fullName evidence="1">Uncharacterized protein</fullName>
    </submittedName>
</protein>
<sequence>MDHEPFGVSLDLWPTHQGATVSTSAPSQEANSISYCEQLTGVVYALDFSPWKRPIVRRFLSRADVRFVAASDKLPKGSTLVIWGRKAVPDGFTDCNIVRLEDGFIRSVGLGADLIQPVSWVADSRGIYYDSGKESDLEYLLASEPFDHALMARATSLRHAIVASRITKYNVGSGGWQRPSQTPRVILVPGQVEDDASIRYGAPGICKNIDLLKAVQAANPNAYVVYKPHPDVVAGLRKQGESEASAEDFCDEMVIDTPMDDMLDAVDEVHLMTSLTGFEALVRGRKVVCYGQPFYAGWGLTDDMIPLQRRQRRLTLDQLVAGALILYPSYINQATGNYTTPEE</sequence>
<dbReference type="GO" id="GO:0015774">
    <property type="term" value="P:polysaccharide transport"/>
    <property type="evidence" value="ECO:0007669"/>
    <property type="project" value="InterPro"/>
</dbReference>
<dbReference type="CDD" id="cd16439">
    <property type="entry name" value="beta_Kdo_transferase_KpsC_2"/>
    <property type="match status" value="1"/>
</dbReference>
<accession>A0A7R8WUH0</accession>
<reference evidence="1" key="1">
    <citation type="submission" date="2020-11" db="EMBL/GenBank/DDBJ databases">
        <authorList>
            <person name="Tran Van P."/>
        </authorList>
    </citation>
    <scope>NUCLEOTIDE SEQUENCE</scope>
</reference>